<evidence type="ECO:0000256" key="4">
    <source>
        <dbReference type="ARBA" id="ARBA00022553"/>
    </source>
</evidence>
<dbReference type="InterPro" id="IPR006405">
    <property type="entry name" value="Nic_PRibTrfase_pncB"/>
</dbReference>
<dbReference type="GO" id="GO:0047280">
    <property type="term" value="F:nicotinamide phosphoribosyltransferase activity"/>
    <property type="evidence" value="ECO:0007669"/>
    <property type="project" value="UniProtKB-ARBA"/>
</dbReference>
<dbReference type="Gene3D" id="3.20.20.70">
    <property type="entry name" value="Aldolase class I"/>
    <property type="match status" value="1"/>
</dbReference>
<dbReference type="Pfam" id="PF17956">
    <property type="entry name" value="NAPRTase_C"/>
    <property type="match status" value="1"/>
</dbReference>
<keyword evidence="6 9" id="KW-0662">Pyridine nucleotide biosynthesis</keyword>
<dbReference type="SUPFAM" id="SSF51690">
    <property type="entry name" value="Nicotinate/Quinolinate PRTase C-terminal domain-like"/>
    <property type="match status" value="1"/>
</dbReference>
<feature type="domain" description="Nicotinate phosphoribosyltransferase C-terminal" evidence="12">
    <location>
        <begin position="375"/>
        <end position="483"/>
    </location>
</feature>
<evidence type="ECO:0000259" key="11">
    <source>
        <dbReference type="Pfam" id="PF17767"/>
    </source>
</evidence>
<dbReference type="EC" id="6.3.4.21" evidence="3 9"/>
<comment type="pathway">
    <text evidence="1 9">Cofactor biosynthesis; NAD(+) biosynthesis; nicotinate D-ribonucleotide from nicotinate: step 1/1.</text>
</comment>
<keyword evidence="7 9" id="KW-0808">Transferase</keyword>
<dbReference type="CDD" id="cd01570">
    <property type="entry name" value="NAPRTase_A"/>
    <property type="match status" value="1"/>
</dbReference>
<evidence type="ECO:0000313" key="14">
    <source>
        <dbReference type="Proteomes" id="UP000603865"/>
    </source>
</evidence>
<dbReference type="PANTHER" id="PTHR11098">
    <property type="entry name" value="NICOTINATE PHOSPHORIBOSYLTRANSFERASE"/>
    <property type="match status" value="1"/>
</dbReference>
<dbReference type="InterPro" id="IPR036068">
    <property type="entry name" value="Nicotinate_pribotase-like_C"/>
</dbReference>
<evidence type="ECO:0000256" key="6">
    <source>
        <dbReference type="ARBA" id="ARBA00022642"/>
    </source>
</evidence>
<comment type="similarity">
    <text evidence="2 9">Belongs to the NAPRTase family.</text>
</comment>
<dbReference type="RefSeq" id="WP_189092236.1">
    <property type="nucleotide sequence ID" value="NZ_BMQL01000032.1"/>
</dbReference>
<comment type="catalytic activity">
    <reaction evidence="8 9">
        <text>5-phospho-alpha-D-ribose 1-diphosphate + nicotinate + ATP + H2O = nicotinate beta-D-ribonucleotide + ADP + phosphate + diphosphate</text>
        <dbReference type="Rhea" id="RHEA:36163"/>
        <dbReference type="ChEBI" id="CHEBI:15377"/>
        <dbReference type="ChEBI" id="CHEBI:30616"/>
        <dbReference type="ChEBI" id="CHEBI:32544"/>
        <dbReference type="ChEBI" id="CHEBI:33019"/>
        <dbReference type="ChEBI" id="CHEBI:43474"/>
        <dbReference type="ChEBI" id="CHEBI:57502"/>
        <dbReference type="ChEBI" id="CHEBI:58017"/>
        <dbReference type="ChEBI" id="CHEBI:456216"/>
        <dbReference type="EC" id="6.3.4.21"/>
    </reaction>
</comment>
<feature type="domain" description="Nicotinate phosphoribosyltransferase N-terminal" evidence="11">
    <location>
        <begin position="26"/>
        <end position="150"/>
    </location>
</feature>
<organism evidence="13 14">
    <name type="scientific">Deinococcus ruber</name>
    <dbReference type="NCBI Taxonomy" id="1848197"/>
    <lineage>
        <taxon>Bacteria</taxon>
        <taxon>Thermotogati</taxon>
        <taxon>Deinococcota</taxon>
        <taxon>Deinococci</taxon>
        <taxon>Deinococcales</taxon>
        <taxon>Deinococcaceae</taxon>
        <taxon>Deinococcus</taxon>
    </lineage>
</organism>
<dbReference type="FunFam" id="3.20.20.70:FF:000076">
    <property type="entry name" value="Nicotinate phosphoribosyltransferase"/>
    <property type="match status" value="1"/>
</dbReference>
<feature type="region of interest" description="Disordered" evidence="10">
    <location>
        <begin position="399"/>
        <end position="420"/>
    </location>
</feature>
<reference evidence="13" key="2">
    <citation type="submission" date="2020-09" db="EMBL/GenBank/DDBJ databases">
        <authorList>
            <person name="Sun Q."/>
            <person name="Ohkuma M."/>
        </authorList>
    </citation>
    <scope>NUCLEOTIDE SEQUENCE</scope>
    <source>
        <strain evidence="13">JCM 31311</strain>
    </source>
</reference>
<dbReference type="InterPro" id="IPR013785">
    <property type="entry name" value="Aldolase_TIM"/>
</dbReference>
<dbReference type="EMBL" id="BMQL01000032">
    <property type="protein sequence ID" value="GGR23945.1"/>
    <property type="molecule type" value="Genomic_DNA"/>
</dbReference>
<keyword evidence="14" id="KW-1185">Reference proteome</keyword>
<name>A0A918FD99_9DEIO</name>
<evidence type="ECO:0000256" key="10">
    <source>
        <dbReference type="SAM" id="MobiDB-lite"/>
    </source>
</evidence>
<protein>
    <recommendedName>
        <fullName evidence="3 9">Nicotinate phosphoribosyltransferase</fullName>
        <ecNumber evidence="3 9">6.3.4.21</ecNumber>
    </recommendedName>
</protein>
<proteinExistence type="inferred from homology"/>
<gene>
    <name evidence="13" type="ORF">GCM10008957_39680</name>
</gene>
<accession>A0A918FD99</accession>
<keyword evidence="13" id="KW-0328">Glycosyltransferase</keyword>
<keyword evidence="4" id="KW-0597">Phosphoprotein</keyword>
<dbReference type="GO" id="GO:0005829">
    <property type="term" value="C:cytosol"/>
    <property type="evidence" value="ECO:0007669"/>
    <property type="project" value="TreeGrafter"/>
</dbReference>
<reference evidence="13" key="1">
    <citation type="journal article" date="2014" name="Int. J. Syst. Evol. Microbiol.">
        <title>Complete genome sequence of Corynebacterium casei LMG S-19264T (=DSM 44701T), isolated from a smear-ripened cheese.</title>
        <authorList>
            <consortium name="US DOE Joint Genome Institute (JGI-PGF)"/>
            <person name="Walter F."/>
            <person name="Albersmeier A."/>
            <person name="Kalinowski J."/>
            <person name="Ruckert C."/>
        </authorList>
    </citation>
    <scope>NUCLEOTIDE SEQUENCE</scope>
    <source>
        <strain evidence="13">JCM 31311</strain>
    </source>
</reference>
<dbReference type="InterPro" id="IPR040727">
    <property type="entry name" value="NAPRTase_N"/>
</dbReference>
<sequence>MVVPDSDVPPQHTGSVQQTPVHLSPLLTDLYQLSMLHGYWHHGMHQQQAVFDLYFRRSPYGGGYAVWAGLENALEYVEQLRFGTDAVRYLESLNLFDAAFLEALRGWRFSGRIESFPEGSVVFAHEPLLTVTAPLWEAQLIETALLNTLNFQTLVATKAARCVSVAGGGSVIEFGARRAQGPDGALSASRAAFIGGAAATSNVLAGQRYGLPVVGTHAHAWVESFPDELTAFRAYAELHPASTTLLLDTVNTLASGLPNALTVAQELRGRGTELRAVRLDSGDLAYLSRRVRAALDAAGFPDVKIMASNDLSENVIQSLISEGARLDIYAVGTQLVTGGGEGGGALGGVYKLAELDGQPRMKLTGDPAKTSLPGRKRVWRAHSSHQQLAWDVVSLGSQEEPPSVGERVSDPANPLRRSRLPAGLSWENPRQTVMEAGRRVTAPEALEDLQRRARGECSRLPEGTLRLLNPHTYRVSLSADLQTAREQLISRLEDGLGDTDSGTA</sequence>
<evidence type="ECO:0000256" key="2">
    <source>
        <dbReference type="ARBA" id="ARBA00010897"/>
    </source>
</evidence>
<dbReference type="PIRSF" id="PIRSF000484">
    <property type="entry name" value="NAPRT"/>
    <property type="match status" value="1"/>
</dbReference>
<evidence type="ECO:0000256" key="3">
    <source>
        <dbReference type="ARBA" id="ARBA00013236"/>
    </source>
</evidence>
<dbReference type="PANTHER" id="PTHR11098:SF1">
    <property type="entry name" value="NICOTINATE PHOSPHORIBOSYLTRANSFERASE"/>
    <property type="match status" value="1"/>
</dbReference>
<evidence type="ECO:0000313" key="13">
    <source>
        <dbReference type="EMBL" id="GGR23945.1"/>
    </source>
</evidence>
<dbReference type="AlphaFoldDB" id="A0A918FD99"/>
<comment type="PTM">
    <text evidence="9">Transiently phosphorylated on a His residue during the reaction cycle. Phosphorylation strongly increases the affinity for substrates and increases the rate of nicotinate D-ribonucleotide production. Dephosphorylation regenerates the low-affinity form of the enzyme, leading to product release.</text>
</comment>
<evidence type="ECO:0000256" key="9">
    <source>
        <dbReference type="RuleBase" id="RU365100"/>
    </source>
</evidence>
<dbReference type="GO" id="GO:0004516">
    <property type="term" value="F:nicotinate phosphoribosyltransferase activity"/>
    <property type="evidence" value="ECO:0007669"/>
    <property type="project" value="UniProtKB-UniRule"/>
</dbReference>
<keyword evidence="5 9" id="KW-0436">Ligase</keyword>
<dbReference type="InterPro" id="IPR041619">
    <property type="entry name" value="NAPRTase_C"/>
</dbReference>
<evidence type="ECO:0000256" key="7">
    <source>
        <dbReference type="ARBA" id="ARBA00022679"/>
    </source>
</evidence>
<comment type="caution">
    <text evidence="13">The sequence shown here is derived from an EMBL/GenBank/DDBJ whole genome shotgun (WGS) entry which is preliminary data.</text>
</comment>
<dbReference type="NCBIfam" id="TIGR01513">
    <property type="entry name" value="NAPRTase_put"/>
    <property type="match status" value="1"/>
</dbReference>
<dbReference type="SUPFAM" id="SSF54675">
    <property type="entry name" value="Nicotinate/Quinolinate PRTase N-terminal domain-like"/>
    <property type="match status" value="1"/>
</dbReference>
<dbReference type="NCBIfam" id="NF009131">
    <property type="entry name" value="PRK12484.1"/>
    <property type="match status" value="1"/>
</dbReference>
<evidence type="ECO:0000259" key="12">
    <source>
        <dbReference type="Pfam" id="PF17956"/>
    </source>
</evidence>
<dbReference type="GO" id="GO:0034355">
    <property type="term" value="P:NAD+ biosynthetic process via the salvage pathway"/>
    <property type="evidence" value="ECO:0007669"/>
    <property type="project" value="TreeGrafter"/>
</dbReference>
<evidence type="ECO:0000256" key="1">
    <source>
        <dbReference type="ARBA" id="ARBA00004952"/>
    </source>
</evidence>
<comment type="function">
    <text evidence="9">Catalyzes the first step in the biosynthesis of NAD from nicotinic acid, the ATP-dependent synthesis of beta-nicotinate D-ribonucleotide from nicotinate and 5-phospho-D-ribose 1-phosphate.</text>
</comment>
<dbReference type="Gene3D" id="3.20.140.10">
    <property type="entry name" value="nicotinate phosphoribosyltransferase"/>
    <property type="match status" value="1"/>
</dbReference>
<evidence type="ECO:0000256" key="5">
    <source>
        <dbReference type="ARBA" id="ARBA00022598"/>
    </source>
</evidence>
<dbReference type="NCBIfam" id="NF006695">
    <property type="entry name" value="PRK09243.1-2"/>
    <property type="match status" value="1"/>
</dbReference>
<dbReference type="InterPro" id="IPR007229">
    <property type="entry name" value="Nic_PRibTrfase-Fam"/>
</dbReference>
<dbReference type="Proteomes" id="UP000603865">
    <property type="component" value="Unassembled WGS sequence"/>
</dbReference>
<dbReference type="Pfam" id="PF17767">
    <property type="entry name" value="NAPRTase_N"/>
    <property type="match status" value="1"/>
</dbReference>
<evidence type="ECO:0000256" key="8">
    <source>
        <dbReference type="ARBA" id="ARBA00048668"/>
    </source>
</evidence>